<feature type="compositionally biased region" description="Basic and acidic residues" evidence="1">
    <location>
        <begin position="1"/>
        <end position="23"/>
    </location>
</feature>
<accession>A0A9D2LAX4</accession>
<dbReference type="EMBL" id="DWZH01000012">
    <property type="protein sequence ID" value="HJB09249.1"/>
    <property type="molecule type" value="Genomic_DNA"/>
</dbReference>
<evidence type="ECO:0000256" key="1">
    <source>
        <dbReference type="SAM" id="MobiDB-lite"/>
    </source>
</evidence>
<organism evidence="2 3">
    <name type="scientific">Candidatus Brachybacterium merdavium</name>
    <dbReference type="NCBI Taxonomy" id="2838513"/>
    <lineage>
        <taxon>Bacteria</taxon>
        <taxon>Bacillati</taxon>
        <taxon>Actinomycetota</taxon>
        <taxon>Actinomycetes</taxon>
        <taxon>Micrococcales</taxon>
        <taxon>Dermabacteraceae</taxon>
        <taxon>Brachybacterium</taxon>
    </lineage>
</organism>
<protein>
    <submittedName>
        <fullName evidence="2">Plasmid stabilization protein</fullName>
    </submittedName>
</protein>
<feature type="region of interest" description="Disordered" evidence="1">
    <location>
        <begin position="1"/>
        <end position="109"/>
    </location>
</feature>
<evidence type="ECO:0000313" key="2">
    <source>
        <dbReference type="EMBL" id="HJB09249.1"/>
    </source>
</evidence>
<evidence type="ECO:0000313" key="3">
    <source>
        <dbReference type="Proteomes" id="UP000823823"/>
    </source>
</evidence>
<dbReference type="AlphaFoldDB" id="A0A9D2LAX4"/>
<proteinExistence type="predicted"/>
<feature type="compositionally biased region" description="Basic and acidic residues" evidence="1">
    <location>
        <begin position="50"/>
        <end position="109"/>
    </location>
</feature>
<reference evidence="2" key="1">
    <citation type="journal article" date="2021" name="PeerJ">
        <title>Extensive microbial diversity within the chicken gut microbiome revealed by metagenomics and culture.</title>
        <authorList>
            <person name="Gilroy R."/>
            <person name="Ravi A."/>
            <person name="Getino M."/>
            <person name="Pursley I."/>
            <person name="Horton D.L."/>
            <person name="Alikhan N.F."/>
            <person name="Baker D."/>
            <person name="Gharbi K."/>
            <person name="Hall N."/>
            <person name="Watson M."/>
            <person name="Adriaenssens E.M."/>
            <person name="Foster-Nyarko E."/>
            <person name="Jarju S."/>
            <person name="Secka A."/>
            <person name="Antonio M."/>
            <person name="Oren A."/>
            <person name="Chaudhuri R.R."/>
            <person name="La Ragione R."/>
            <person name="Hildebrand F."/>
            <person name="Pallen M.J."/>
        </authorList>
    </citation>
    <scope>NUCLEOTIDE SEQUENCE</scope>
    <source>
        <strain evidence="2">ChiHjej13B12-24818</strain>
    </source>
</reference>
<reference evidence="2" key="2">
    <citation type="submission" date="2021-04" db="EMBL/GenBank/DDBJ databases">
        <authorList>
            <person name="Gilroy R."/>
        </authorList>
    </citation>
    <scope>NUCLEOTIDE SEQUENCE</scope>
    <source>
        <strain evidence="2">ChiHjej13B12-24818</strain>
    </source>
</reference>
<name>A0A9D2LAX4_9MICO</name>
<comment type="caution">
    <text evidence="2">The sequence shown here is derived from an EMBL/GenBank/DDBJ whole genome shotgun (WGS) entry which is preliminary data.</text>
</comment>
<gene>
    <name evidence="2" type="ORF">H9786_01765</name>
</gene>
<sequence>MPEAWNKKRERQYQHVKDSAEDRGESEDTAEEIAARTVNKARAQQGESEEASKVSTKDKSPSERGGERSHSGAQGRTKDQLYEDAKRQDVEGRSTMTKDELKKALDDRE</sequence>
<dbReference type="Proteomes" id="UP000823823">
    <property type="component" value="Unassembled WGS sequence"/>
</dbReference>